<name>A0A1S2M6B0_9BACI</name>
<accession>A0A1S2M6B0</accession>
<protein>
    <recommendedName>
        <fullName evidence="2">Transposase</fullName>
    </recommendedName>
</protein>
<reference evidence="1" key="1">
    <citation type="submission" date="2016-10" db="EMBL/GenBank/DDBJ databases">
        <title>Draft genome sequences of four alkaliphilic bacteria belonging to the Anaerobacillus genus.</title>
        <authorList>
            <person name="Bassil N.M."/>
            <person name="Lloyd J.R."/>
        </authorList>
    </citation>
    <scope>NUCLEOTIDE SEQUENCE [LARGE SCALE GENOMIC DNA]</scope>
    <source>
        <strain evidence="1">NB2006</strain>
    </source>
</reference>
<dbReference type="Pfam" id="PF12784">
    <property type="entry name" value="PDDEXK_2"/>
    <property type="match status" value="1"/>
</dbReference>
<evidence type="ECO:0008006" key="2">
    <source>
        <dbReference type="Google" id="ProtNLM"/>
    </source>
</evidence>
<dbReference type="AlphaFoldDB" id="A0A1S2M6B0"/>
<evidence type="ECO:0000313" key="1">
    <source>
        <dbReference type="EMBL" id="OIJ20231.1"/>
    </source>
</evidence>
<gene>
    <name evidence="1" type="ORF">AWH56_08490</name>
</gene>
<organism evidence="1">
    <name type="scientific">Anaerobacillus isosaccharinicus</name>
    <dbReference type="NCBI Taxonomy" id="1532552"/>
    <lineage>
        <taxon>Bacteria</taxon>
        <taxon>Bacillati</taxon>
        <taxon>Bacillota</taxon>
        <taxon>Bacilli</taxon>
        <taxon>Bacillales</taxon>
        <taxon>Bacillaceae</taxon>
        <taxon>Anaerobacillus</taxon>
    </lineage>
</organism>
<comment type="caution">
    <text evidence="1">The sequence shown here is derived from an EMBL/GenBank/DDBJ whole genome shotgun (WGS) entry which is preliminary data.</text>
</comment>
<dbReference type="EMBL" id="LQXD01000073">
    <property type="protein sequence ID" value="OIJ20231.1"/>
    <property type="molecule type" value="Genomic_DNA"/>
</dbReference>
<proteinExistence type="predicted"/>
<sequence>MERVLKRLPLEKLMDLKVDYAFKQLFGNEKNKHITIIFLNAILKRTGDKRIHDICFINTEFSEEHPFMNWR</sequence>